<dbReference type="SUPFAM" id="SSF47473">
    <property type="entry name" value="EF-hand"/>
    <property type="match status" value="1"/>
</dbReference>
<dbReference type="KEGG" id="lum:CNR27_02945"/>
<accession>A0A290XHM9</accession>
<dbReference type="AlphaFoldDB" id="A0A290XHM9"/>
<dbReference type="Pfam" id="PF13202">
    <property type="entry name" value="EF-hand_5"/>
    <property type="match status" value="2"/>
</dbReference>
<dbReference type="InterPro" id="IPR002048">
    <property type="entry name" value="EF_hand_dom"/>
</dbReference>
<protein>
    <recommendedName>
        <fullName evidence="2">EF-hand domain-containing protein</fullName>
    </recommendedName>
</protein>
<gene>
    <name evidence="3" type="ORF">CNR27_02945</name>
</gene>
<evidence type="ECO:0000313" key="3">
    <source>
        <dbReference type="EMBL" id="ATD68655.1"/>
    </source>
</evidence>
<feature type="domain" description="EF-hand" evidence="2">
    <location>
        <begin position="255"/>
        <end position="266"/>
    </location>
</feature>
<feature type="domain" description="EF-hand" evidence="2">
    <location>
        <begin position="185"/>
        <end position="203"/>
    </location>
</feature>
<evidence type="ECO:0000256" key="1">
    <source>
        <dbReference type="SAM" id="MobiDB-lite"/>
    </source>
</evidence>
<evidence type="ECO:0000313" key="4">
    <source>
        <dbReference type="Proteomes" id="UP000218968"/>
    </source>
</evidence>
<proteinExistence type="predicted"/>
<sequence>MPSVFPSFANAMSPSRRTAASSVPMRKRWTSALSMVGAVSTVAIGGGGASTVVGGGAGSAQAVSAAASARPRTARWALKRRIGNLCRRGRGMARDRRSIDRAPARNAVACGPLHVANGGRDDSQPAHAGKSDAPPRVRALRALLTCRQPQAGRHAMKGFSAATLMPLLLMTLPCWSNPRGAAQVESVFREADANRDGVITVAESDVATAREFRRHDLDGDGLWSVAEVRKQQLDAGASSLPPDLQAKVISGVLAFYDLDGDGRITLANFQQGQLGLLLQADFDRDGQVTLQEARQLFGVAPR</sequence>
<dbReference type="InterPro" id="IPR011992">
    <property type="entry name" value="EF-hand-dom_pair"/>
</dbReference>
<evidence type="ECO:0000259" key="2">
    <source>
        <dbReference type="Pfam" id="PF13202"/>
    </source>
</evidence>
<dbReference type="GO" id="GO:0005509">
    <property type="term" value="F:calcium ion binding"/>
    <property type="evidence" value="ECO:0007669"/>
    <property type="project" value="InterPro"/>
</dbReference>
<organism evidence="3 4">
    <name type="scientific">Luteimonas chenhongjianii</name>
    <dbReference type="NCBI Taxonomy" id="2006110"/>
    <lineage>
        <taxon>Bacteria</taxon>
        <taxon>Pseudomonadati</taxon>
        <taxon>Pseudomonadota</taxon>
        <taxon>Gammaproteobacteria</taxon>
        <taxon>Lysobacterales</taxon>
        <taxon>Lysobacteraceae</taxon>
        <taxon>Luteimonas</taxon>
    </lineage>
</organism>
<dbReference type="Gene3D" id="1.10.238.10">
    <property type="entry name" value="EF-hand"/>
    <property type="match status" value="1"/>
</dbReference>
<dbReference type="EMBL" id="CP023406">
    <property type="protein sequence ID" value="ATD68655.1"/>
    <property type="molecule type" value="Genomic_DNA"/>
</dbReference>
<reference evidence="4" key="1">
    <citation type="submission" date="2017-09" db="EMBL/GenBank/DDBJ databases">
        <title>Luteimonas liuhanmingii sp.nov., isolated from the intestinal contents of Tibetan Plateau Pika in Yushu, Qinghai Province, China.</title>
        <authorList>
            <person name="Gui Z."/>
        </authorList>
    </citation>
    <scope>NUCLEOTIDE SEQUENCE [LARGE SCALE GENOMIC DNA]</scope>
    <source>
        <strain evidence="4">100111</strain>
    </source>
</reference>
<dbReference type="OrthoDB" id="6706523at2"/>
<feature type="region of interest" description="Disordered" evidence="1">
    <location>
        <begin position="115"/>
        <end position="134"/>
    </location>
</feature>
<dbReference type="Proteomes" id="UP000218968">
    <property type="component" value="Chromosome"/>
</dbReference>
<feature type="compositionally biased region" description="Basic and acidic residues" evidence="1">
    <location>
        <begin position="119"/>
        <end position="134"/>
    </location>
</feature>
<keyword evidence="4" id="KW-1185">Reference proteome</keyword>
<name>A0A290XHM9_9GAMM</name>